<dbReference type="EMBL" id="MGDF01000074">
    <property type="protein sequence ID" value="OGL45905.1"/>
    <property type="molecule type" value="Genomic_DNA"/>
</dbReference>
<comment type="caution">
    <text evidence="3">The sequence shown here is derived from an EMBL/GenBank/DDBJ whole genome shotgun (WGS) entry which is preliminary data.</text>
</comment>
<dbReference type="AlphaFoldDB" id="A0A1F7RWG3"/>
<evidence type="ECO:0000259" key="2">
    <source>
        <dbReference type="Pfam" id="PF01850"/>
    </source>
</evidence>
<evidence type="ECO:0000313" key="3">
    <source>
        <dbReference type="EMBL" id="OGL45905.1"/>
    </source>
</evidence>
<dbReference type="Proteomes" id="UP000178435">
    <property type="component" value="Unassembled WGS sequence"/>
</dbReference>
<evidence type="ECO:0000313" key="4">
    <source>
        <dbReference type="Proteomes" id="UP000178435"/>
    </source>
</evidence>
<gene>
    <name evidence="3" type="ORF">A2149_07965</name>
</gene>
<feature type="domain" description="PIN" evidence="2">
    <location>
        <begin position="4"/>
        <end position="124"/>
    </location>
</feature>
<sequence length="136" mass="15693">MNLIVPDASIIIKWSFKEQEQDIALSILNGWLKGKFEIILPPLWIFEVGNILGMKNPDLAHEVMEVLIDYEFQECKMTKSLCQKIFALMKELSVTFYDAAYHCLAIQENGTFITADKIYFDKAKKKGSIKLLSQWI</sequence>
<dbReference type="PANTHER" id="PTHR35901">
    <property type="entry name" value="RIBONUCLEASE VAPC3"/>
    <property type="match status" value="1"/>
</dbReference>
<organism evidence="3 4">
    <name type="scientific">Candidatus Schekmanbacteria bacterium RBG_16_38_11</name>
    <dbReference type="NCBI Taxonomy" id="1817880"/>
    <lineage>
        <taxon>Bacteria</taxon>
        <taxon>Candidatus Schekmaniibacteriota</taxon>
    </lineage>
</organism>
<dbReference type="InterPro" id="IPR029060">
    <property type="entry name" value="PIN-like_dom_sf"/>
</dbReference>
<dbReference type="Pfam" id="PF01850">
    <property type="entry name" value="PIN"/>
    <property type="match status" value="1"/>
</dbReference>
<keyword evidence="1" id="KW-0460">Magnesium</keyword>
<dbReference type="SUPFAM" id="SSF88723">
    <property type="entry name" value="PIN domain-like"/>
    <property type="match status" value="1"/>
</dbReference>
<reference evidence="3 4" key="1">
    <citation type="journal article" date="2016" name="Nat. Commun.">
        <title>Thousands of microbial genomes shed light on interconnected biogeochemical processes in an aquifer system.</title>
        <authorList>
            <person name="Anantharaman K."/>
            <person name="Brown C.T."/>
            <person name="Hug L.A."/>
            <person name="Sharon I."/>
            <person name="Castelle C.J."/>
            <person name="Probst A.J."/>
            <person name="Thomas B.C."/>
            <person name="Singh A."/>
            <person name="Wilkins M.J."/>
            <person name="Karaoz U."/>
            <person name="Brodie E.L."/>
            <person name="Williams K.H."/>
            <person name="Hubbard S.S."/>
            <person name="Banfield J.F."/>
        </authorList>
    </citation>
    <scope>NUCLEOTIDE SEQUENCE [LARGE SCALE GENOMIC DNA]</scope>
</reference>
<proteinExistence type="predicted"/>
<dbReference type="Gene3D" id="3.40.50.1010">
    <property type="entry name" value="5'-nuclease"/>
    <property type="match status" value="1"/>
</dbReference>
<dbReference type="CDD" id="cd09873">
    <property type="entry name" value="PIN_Pae0151-like"/>
    <property type="match status" value="1"/>
</dbReference>
<accession>A0A1F7RWG3</accession>
<dbReference type="InterPro" id="IPR051619">
    <property type="entry name" value="TypeII_TA_RNase_PINc/VapC"/>
</dbReference>
<evidence type="ECO:0000256" key="1">
    <source>
        <dbReference type="ARBA" id="ARBA00022842"/>
    </source>
</evidence>
<dbReference type="PANTHER" id="PTHR35901:SF1">
    <property type="entry name" value="EXONUCLEASE VAPC9"/>
    <property type="match status" value="1"/>
</dbReference>
<name>A0A1F7RWG3_9BACT</name>
<dbReference type="InterPro" id="IPR044153">
    <property type="entry name" value="PIN_Pae0151-like"/>
</dbReference>
<protein>
    <recommendedName>
        <fullName evidence="2">PIN domain-containing protein</fullName>
    </recommendedName>
</protein>
<dbReference type="InterPro" id="IPR002716">
    <property type="entry name" value="PIN_dom"/>
</dbReference>